<dbReference type="PANTHER" id="PTHR34253">
    <property type="entry name" value="PROTEIN LLP HOMOLOG"/>
    <property type="match status" value="1"/>
</dbReference>
<comment type="similarity">
    <text evidence="1">Belongs to the learning-associated protein family.</text>
</comment>
<evidence type="ECO:0000313" key="2">
    <source>
        <dbReference type="EMBL" id="VDN07487.1"/>
    </source>
</evidence>
<sequence length="108" mass="12613">MAKSIRSKSKRRMRCMKRQRLAPRVLKKLHETVSNLNPVSNRMEVDHGTSSVAMASIFLFFEMEVDGTGFNLKTMKKPDGSYPVWLSQRIIKKKKKRKKTVKKKCKRS</sequence>
<protein>
    <submittedName>
        <fullName evidence="4">50S ribosomal protein L18</fullName>
    </submittedName>
</protein>
<dbReference type="GO" id="GO:0003723">
    <property type="term" value="F:RNA binding"/>
    <property type="evidence" value="ECO:0007669"/>
    <property type="project" value="TreeGrafter"/>
</dbReference>
<evidence type="ECO:0000313" key="3">
    <source>
        <dbReference type="Proteomes" id="UP000276776"/>
    </source>
</evidence>
<dbReference type="WBParaSite" id="TCLT_0000983401-mRNA-1">
    <property type="protein sequence ID" value="TCLT_0000983401-mRNA-1"/>
    <property type="gene ID" value="TCLT_0000983401"/>
</dbReference>
<dbReference type="EMBL" id="UYYF01004889">
    <property type="protein sequence ID" value="VDN07487.1"/>
    <property type="molecule type" value="Genomic_DNA"/>
</dbReference>
<name>A0A0N5D9L9_THECL</name>
<evidence type="ECO:0000256" key="1">
    <source>
        <dbReference type="ARBA" id="ARBA00034118"/>
    </source>
</evidence>
<dbReference type="GO" id="GO:0005730">
    <property type="term" value="C:nucleolus"/>
    <property type="evidence" value="ECO:0007669"/>
    <property type="project" value="TreeGrafter"/>
</dbReference>
<dbReference type="GO" id="GO:0097484">
    <property type="term" value="P:dendrite extension"/>
    <property type="evidence" value="ECO:0007669"/>
    <property type="project" value="TreeGrafter"/>
</dbReference>
<dbReference type="GO" id="GO:0001099">
    <property type="term" value="F:basal RNA polymerase II transcription machinery binding"/>
    <property type="evidence" value="ECO:0007669"/>
    <property type="project" value="TreeGrafter"/>
</dbReference>
<proteinExistence type="inferred from homology"/>
<keyword evidence="3" id="KW-1185">Reference proteome</keyword>
<reference evidence="4" key="1">
    <citation type="submission" date="2017-02" db="UniProtKB">
        <authorList>
            <consortium name="WormBaseParasite"/>
        </authorList>
    </citation>
    <scope>IDENTIFICATION</scope>
</reference>
<reference evidence="2 3" key="2">
    <citation type="submission" date="2018-11" db="EMBL/GenBank/DDBJ databases">
        <authorList>
            <consortium name="Pathogen Informatics"/>
        </authorList>
    </citation>
    <scope>NUCLEOTIDE SEQUENCE [LARGE SCALE GENOMIC DNA]</scope>
</reference>
<organism evidence="4">
    <name type="scientific">Thelazia callipaeda</name>
    <name type="common">Oriental eyeworm</name>
    <name type="synonym">Parasitic nematode</name>
    <dbReference type="NCBI Taxonomy" id="103827"/>
    <lineage>
        <taxon>Eukaryota</taxon>
        <taxon>Metazoa</taxon>
        <taxon>Ecdysozoa</taxon>
        <taxon>Nematoda</taxon>
        <taxon>Chromadorea</taxon>
        <taxon>Rhabditida</taxon>
        <taxon>Spirurina</taxon>
        <taxon>Spiruromorpha</taxon>
        <taxon>Thelazioidea</taxon>
        <taxon>Thelaziidae</taxon>
        <taxon>Thelazia</taxon>
    </lineage>
</organism>
<accession>A0A0N5D9L9</accession>
<gene>
    <name evidence="2" type="ORF">TCLT_LOCUS9823</name>
</gene>
<dbReference type="InterPro" id="IPR018784">
    <property type="entry name" value="LLPH-like"/>
</dbReference>
<dbReference type="OMA" id="YGNYPVW"/>
<dbReference type="AlphaFoldDB" id="A0A0N5D9L9"/>
<dbReference type="PANTHER" id="PTHR34253:SF1">
    <property type="entry name" value="PROTEIN LLP HOMOLOG"/>
    <property type="match status" value="1"/>
</dbReference>
<dbReference type="OrthoDB" id="6257894at2759"/>
<dbReference type="STRING" id="103827.A0A0N5D9L9"/>
<dbReference type="Proteomes" id="UP000276776">
    <property type="component" value="Unassembled WGS sequence"/>
</dbReference>
<evidence type="ECO:0000313" key="4">
    <source>
        <dbReference type="WBParaSite" id="TCLT_0000983401-mRNA-1"/>
    </source>
</evidence>
<dbReference type="Pfam" id="PF10169">
    <property type="entry name" value="LLPH"/>
    <property type="match status" value="1"/>
</dbReference>